<comment type="caution">
    <text evidence="13">The sequence shown here is derived from an EMBL/GenBank/DDBJ whole genome shotgun (WGS) entry which is preliminary data.</text>
</comment>
<dbReference type="RefSeq" id="WP_340469981.1">
    <property type="nucleotide sequence ID" value="NZ_JBANBB010000002.1"/>
</dbReference>
<evidence type="ECO:0000256" key="6">
    <source>
        <dbReference type="ARBA" id="ARBA00022679"/>
    </source>
</evidence>
<evidence type="ECO:0000256" key="5">
    <source>
        <dbReference type="ARBA" id="ARBA00022676"/>
    </source>
</evidence>
<organism evidence="13 14">
    <name type="scientific">Bifidobacterium favimelis</name>
    <dbReference type="NCBI Taxonomy" id="3122979"/>
    <lineage>
        <taxon>Bacteria</taxon>
        <taxon>Bacillati</taxon>
        <taxon>Actinomycetota</taxon>
        <taxon>Actinomycetes</taxon>
        <taxon>Bifidobacteriales</taxon>
        <taxon>Bifidobacteriaceae</taxon>
        <taxon>Bifidobacterium</taxon>
    </lineage>
</organism>
<dbReference type="GO" id="GO:0004134">
    <property type="term" value="F:4-alpha-glucanotransferase activity"/>
    <property type="evidence" value="ECO:0007669"/>
    <property type="project" value="UniProtKB-EC"/>
</dbReference>
<evidence type="ECO:0000256" key="1">
    <source>
        <dbReference type="ARBA" id="ARBA00000439"/>
    </source>
</evidence>
<feature type="domain" description="MalQ N-terminal beta-sandwich" evidence="12">
    <location>
        <begin position="90"/>
        <end position="172"/>
    </location>
</feature>
<comment type="similarity">
    <text evidence="2 10">Belongs to the disproportionating enzyme family.</text>
</comment>
<evidence type="ECO:0000313" key="14">
    <source>
        <dbReference type="Proteomes" id="UP001373159"/>
    </source>
</evidence>
<dbReference type="Pfam" id="PF02446">
    <property type="entry name" value="Glyco_hydro_77"/>
    <property type="match status" value="1"/>
</dbReference>
<dbReference type="Proteomes" id="UP001373159">
    <property type="component" value="Unassembled WGS sequence"/>
</dbReference>
<keyword evidence="5 10" id="KW-0328">Glycosyltransferase</keyword>
<dbReference type="EC" id="2.4.1.25" evidence="3 10"/>
<dbReference type="EMBL" id="JBANBB010000002">
    <property type="protein sequence ID" value="MEK0307253.1"/>
    <property type="molecule type" value="Genomic_DNA"/>
</dbReference>
<dbReference type="PANTHER" id="PTHR32438">
    <property type="entry name" value="4-ALPHA-GLUCANOTRANSFERASE DPE1, CHLOROPLASTIC/AMYLOPLASTIC"/>
    <property type="match status" value="1"/>
</dbReference>
<evidence type="ECO:0000256" key="11">
    <source>
        <dbReference type="SAM" id="MobiDB-lite"/>
    </source>
</evidence>
<dbReference type="PANTHER" id="PTHR32438:SF5">
    <property type="entry name" value="4-ALPHA-GLUCANOTRANSFERASE DPE1, CHLOROPLASTIC_AMYLOPLASTIC"/>
    <property type="match status" value="1"/>
</dbReference>
<dbReference type="InterPro" id="IPR003385">
    <property type="entry name" value="Glyco_hydro_77"/>
</dbReference>
<accession>A0ABU8ZPY6</accession>
<gene>
    <name evidence="13" type="primary">malQ</name>
    <name evidence="13" type="ORF">V8P97_07245</name>
</gene>
<sequence length="734" mass="80701">MDVNGTPDVEQVDAGGESEGPERLRRPLIRLAKAYGVATSYTGQQGEFHRIDDDVLVSVLAALGIDASTPQKIDAAVNRAEEVGATRLCPPTVLQVEGEETSVTLPGASDQVKVGLTLEDGSTYRGKLGVGRAGGPSAPLALTLPVGIPIGYHIIHIEDGERMADATLMVSPRRIPLPDSLLDHRRWGWTVQLYSVRSHRSWGVGDYADLSLLLSEAGEKTGADFMLINPVHAAEPVTPLTPSPYFPDSREFLNASYIRPEEIPEYDGLAPEDRSRVDALKDKAAAGNRNPDFLDRDAMWEAKRQALEIVFSQGLTDAGRREGFEAFKRAGGAELDAYALWCTAYQWWGAPRDEGDSWFTRYGPSSPRVKALAREHPETVEFNRWLQWVAEEQLGQAQLAARRSGMSIGLMEDMAVGVDPVGSDVWSHPELFAGGATVGAPPDFFNQQGQNWLQPPLNPITLEETGYEAYRRLVHGMFSHCGAIRVDHALGLFRLWWIPRGQSAARGTYVTYRHDAMLAVLAIEATRAHGVVIGEDLGVVPPHVASALAGRGVLGTIIEWFEQEDGVFRDPATYRRYALAAVTTHDMPPTAGYLDYEQVKVRDRLHLLTQPVEEFQAAARREHEGMMDFLVKGGWLDASALEDERAHEQEIVEAMHRALLRSPSLLLAASLADGVGERRTQNQPGTVDEYPNWRVPLADGDRNPVYAEDVFSSPRVQSLSKVMRGGEDLARRAG</sequence>
<reference evidence="13 14" key="1">
    <citation type="submission" date="2024-02" db="EMBL/GenBank/DDBJ databases">
        <title>Bifidobacterium honeyensis sp. nov., isolated from the comb honey.</title>
        <authorList>
            <person name="Liu W."/>
            <person name="Li Y."/>
        </authorList>
    </citation>
    <scope>NUCLEOTIDE SEQUENCE [LARGE SCALE GENOMIC DNA]</scope>
    <source>
        <strain evidence="13 14">IMAU50988</strain>
    </source>
</reference>
<proteinExistence type="inferred from homology"/>
<keyword evidence="6 10" id="KW-0808">Transferase</keyword>
<keyword evidence="7 10" id="KW-0119">Carbohydrate metabolism</keyword>
<evidence type="ECO:0000256" key="8">
    <source>
        <dbReference type="ARBA" id="ARBA00031423"/>
    </source>
</evidence>
<evidence type="ECO:0000256" key="4">
    <source>
        <dbReference type="ARBA" id="ARBA00020295"/>
    </source>
</evidence>
<feature type="region of interest" description="Disordered" evidence="11">
    <location>
        <begin position="1"/>
        <end position="25"/>
    </location>
</feature>
<evidence type="ECO:0000313" key="13">
    <source>
        <dbReference type="EMBL" id="MEK0307253.1"/>
    </source>
</evidence>
<comment type="catalytic activity">
    <reaction evidence="1 10">
        <text>Transfers a segment of a (1-&gt;4)-alpha-D-glucan to a new position in an acceptor, which may be glucose or a (1-&gt;4)-alpha-D-glucan.</text>
        <dbReference type="EC" id="2.4.1.25"/>
    </reaction>
</comment>
<dbReference type="Gene3D" id="3.20.20.80">
    <property type="entry name" value="Glycosidases"/>
    <property type="match status" value="1"/>
</dbReference>
<dbReference type="Pfam" id="PF21226">
    <property type="entry name" value="MalQ_N"/>
    <property type="match status" value="1"/>
</dbReference>
<dbReference type="InterPro" id="IPR017853">
    <property type="entry name" value="GH"/>
</dbReference>
<evidence type="ECO:0000256" key="7">
    <source>
        <dbReference type="ARBA" id="ARBA00023277"/>
    </source>
</evidence>
<evidence type="ECO:0000256" key="2">
    <source>
        <dbReference type="ARBA" id="ARBA00005684"/>
    </source>
</evidence>
<dbReference type="SUPFAM" id="SSF51445">
    <property type="entry name" value="(Trans)glycosidases"/>
    <property type="match status" value="1"/>
</dbReference>
<evidence type="ECO:0000256" key="3">
    <source>
        <dbReference type="ARBA" id="ARBA00012560"/>
    </source>
</evidence>
<evidence type="ECO:0000256" key="9">
    <source>
        <dbReference type="ARBA" id="ARBA00031501"/>
    </source>
</evidence>
<evidence type="ECO:0000256" key="10">
    <source>
        <dbReference type="RuleBase" id="RU361207"/>
    </source>
</evidence>
<dbReference type="NCBIfam" id="TIGR00217">
    <property type="entry name" value="malQ"/>
    <property type="match status" value="1"/>
</dbReference>
<name>A0ABU8ZPY6_9BIFI</name>
<keyword evidence="14" id="KW-1185">Reference proteome</keyword>
<evidence type="ECO:0000259" key="12">
    <source>
        <dbReference type="Pfam" id="PF21226"/>
    </source>
</evidence>
<dbReference type="InterPro" id="IPR048458">
    <property type="entry name" value="MalQ_N"/>
</dbReference>
<protein>
    <recommendedName>
        <fullName evidence="4 10">4-alpha-glucanotransferase</fullName>
        <ecNumber evidence="3 10">2.4.1.25</ecNumber>
    </recommendedName>
    <alternativeName>
        <fullName evidence="8 10">Amylomaltase</fullName>
    </alternativeName>
    <alternativeName>
        <fullName evidence="9 10">Disproportionating enzyme</fullName>
    </alternativeName>
</protein>